<sequence length="207" mass="23617">MVFTSLATLHLPPPLHRPRCFPPSKILKLSRLRAPSTNGDYLDSTRVKNLERKEILKLAQRCGSNTIHIIRHLLIKYPRGVRSRWSKWEPDSSVLTAGETEFTARFEAIEEEDFSTVGRQMDESSSVIASEGIEERRNPPRMIYRETEYGFVAEEIRFVEDAGSYLMPVIFTDGNYGPTNTVSEWEGSISGSPRQKMTQRPTSSVYC</sequence>
<protein>
    <submittedName>
        <fullName evidence="1">Uncharacterized protein</fullName>
    </submittedName>
</protein>
<accession>A0ACB8TSZ7</accession>
<gene>
    <name evidence="1" type="ORF">BDY19DRAFT_997115</name>
</gene>
<evidence type="ECO:0000313" key="1">
    <source>
        <dbReference type="EMBL" id="KAI0085046.1"/>
    </source>
</evidence>
<name>A0ACB8TSZ7_9APHY</name>
<keyword evidence="2" id="KW-1185">Reference proteome</keyword>
<dbReference type="EMBL" id="MU274935">
    <property type="protein sequence ID" value="KAI0085046.1"/>
    <property type="molecule type" value="Genomic_DNA"/>
</dbReference>
<organism evidence="1 2">
    <name type="scientific">Irpex rosettiformis</name>
    <dbReference type="NCBI Taxonomy" id="378272"/>
    <lineage>
        <taxon>Eukaryota</taxon>
        <taxon>Fungi</taxon>
        <taxon>Dikarya</taxon>
        <taxon>Basidiomycota</taxon>
        <taxon>Agaricomycotina</taxon>
        <taxon>Agaricomycetes</taxon>
        <taxon>Polyporales</taxon>
        <taxon>Irpicaceae</taxon>
        <taxon>Irpex</taxon>
    </lineage>
</organism>
<reference evidence="1" key="1">
    <citation type="journal article" date="2021" name="Environ. Microbiol.">
        <title>Gene family expansions and transcriptome signatures uncover fungal adaptations to wood decay.</title>
        <authorList>
            <person name="Hage H."/>
            <person name="Miyauchi S."/>
            <person name="Viragh M."/>
            <person name="Drula E."/>
            <person name="Min B."/>
            <person name="Chaduli D."/>
            <person name="Navarro D."/>
            <person name="Favel A."/>
            <person name="Norest M."/>
            <person name="Lesage-Meessen L."/>
            <person name="Balint B."/>
            <person name="Merenyi Z."/>
            <person name="de Eugenio L."/>
            <person name="Morin E."/>
            <person name="Martinez A.T."/>
            <person name="Baldrian P."/>
            <person name="Stursova M."/>
            <person name="Martinez M.J."/>
            <person name="Novotny C."/>
            <person name="Magnuson J.K."/>
            <person name="Spatafora J.W."/>
            <person name="Maurice S."/>
            <person name="Pangilinan J."/>
            <person name="Andreopoulos W."/>
            <person name="LaButti K."/>
            <person name="Hundley H."/>
            <person name="Na H."/>
            <person name="Kuo A."/>
            <person name="Barry K."/>
            <person name="Lipzen A."/>
            <person name="Henrissat B."/>
            <person name="Riley R."/>
            <person name="Ahrendt S."/>
            <person name="Nagy L.G."/>
            <person name="Grigoriev I.V."/>
            <person name="Martin F."/>
            <person name="Rosso M.N."/>
        </authorList>
    </citation>
    <scope>NUCLEOTIDE SEQUENCE</scope>
    <source>
        <strain evidence="1">CBS 384.51</strain>
    </source>
</reference>
<dbReference type="Proteomes" id="UP001055072">
    <property type="component" value="Unassembled WGS sequence"/>
</dbReference>
<evidence type="ECO:0000313" key="2">
    <source>
        <dbReference type="Proteomes" id="UP001055072"/>
    </source>
</evidence>
<comment type="caution">
    <text evidence="1">The sequence shown here is derived from an EMBL/GenBank/DDBJ whole genome shotgun (WGS) entry which is preliminary data.</text>
</comment>
<proteinExistence type="predicted"/>